<evidence type="ECO:0000256" key="3">
    <source>
        <dbReference type="ARBA" id="ARBA00047806"/>
    </source>
</evidence>
<gene>
    <name evidence="5 7" type="primary">msrA</name>
    <name evidence="7" type="ORF">KD146_13115</name>
</gene>
<dbReference type="Pfam" id="PF01625">
    <property type="entry name" value="PMSR"/>
    <property type="match status" value="1"/>
</dbReference>
<dbReference type="GO" id="GO:0005737">
    <property type="term" value="C:cytoplasm"/>
    <property type="evidence" value="ECO:0007669"/>
    <property type="project" value="TreeGrafter"/>
</dbReference>
<comment type="catalytic activity">
    <reaction evidence="3 5">
        <text>L-methionyl-[protein] + [thioredoxin]-disulfide + H2O = L-methionyl-(S)-S-oxide-[protein] + [thioredoxin]-dithiol</text>
        <dbReference type="Rhea" id="RHEA:14217"/>
        <dbReference type="Rhea" id="RHEA-COMP:10698"/>
        <dbReference type="Rhea" id="RHEA-COMP:10700"/>
        <dbReference type="Rhea" id="RHEA-COMP:12313"/>
        <dbReference type="Rhea" id="RHEA-COMP:12315"/>
        <dbReference type="ChEBI" id="CHEBI:15377"/>
        <dbReference type="ChEBI" id="CHEBI:16044"/>
        <dbReference type="ChEBI" id="CHEBI:29950"/>
        <dbReference type="ChEBI" id="CHEBI:44120"/>
        <dbReference type="ChEBI" id="CHEBI:50058"/>
        <dbReference type="EC" id="1.8.4.11"/>
    </reaction>
</comment>
<comment type="caution">
    <text evidence="7">The sequence shown here is derived from an EMBL/GenBank/DDBJ whole genome shotgun (WGS) entry which is preliminary data.</text>
</comment>
<comment type="function">
    <text evidence="5">Has an important function as a repair enzyme for proteins that have been inactivated by oxidation. Catalyzes the reversible oxidation-reduction of methionine sulfoxide in proteins to methionine.</text>
</comment>
<reference evidence="7" key="1">
    <citation type="submission" date="2021-04" db="EMBL/GenBank/DDBJ databases">
        <title>Devosia litorisediminis sp. nov., isolated from a sand dune.</title>
        <authorList>
            <person name="Park S."/>
            <person name="Yoon J.-H."/>
        </authorList>
    </citation>
    <scope>NUCLEOTIDE SEQUENCE</scope>
    <source>
        <strain evidence="7">BSSL-BM10</strain>
    </source>
</reference>
<evidence type="ECO:0000256" key="5">
    <source>
        <dbReference type="HAMAP-Rule" id="MF_01401"/>
    </source>
</evidence>
<dbReference type="SUPFAM" id="SSF55068">
    <property type="entry name" value="Peptide methionine sulfoxide reductase"/>
    <property type="match status" value="1"/>
</dbReference>
<dbReference type="EC" id="1.8.4.11" evidence="5"/>
<comment type="catalytic activity">
    <reaction evidence="4 5">
        <text>[thioredoxin]-disulfide + L-methionine + H2O = L-methionine (S)-S-oxide + [thioredoxin]-dithiol</text>
        <dbReference type="Rhea" id="RHEA:19993"/>
        <dbReference type="Rhea" id="RHEA-COMP:10698"/>
        <dbReference type="Rhea" id="RHEA-COMP:10700"/>
        <dbReference type="ChEBI" id="CHEBI:15377"/>
        <dbReference type="ChEBI" id="CHEBI:29950"/>
        <dbReference type="ChEBI" id="CHEBI:50058"/>
        <dbReference type="ChEBI" id="CHEBI:57844"/>
        <dbReference type="ChEBI" id="CHEBI:58772"/>
        <dbReference type="EC" id="1.8.4.11"/>
    </reaction>
</comment>
<sequence>MFFKSKPTSIPSAAEALPGRDTQMPVAATHFVNGEALKGPYPEGAETIYVALGCFWGAERLFWEIPGVIVTAVGYQGGSTPNPSYDETCSGKTGHTEAVKVVFDPAKVSLDSLLKTFWEEHDPTQGMRQGNDVGTQYRSAIYTTTDAQAEIVDQSRAAYQKALSAKGLGAITTEIRPAPEFYYAETYHQQYLAKNPAGYCGLQGTGVSCPIGLGVSAA</sequence>
<keyword evidence="8" id="KW-1185">Reference proteome</keyword>
<dbReference type="Gene3D" id="3.30.1060.10">
    <property type="entry name" value="Peptide methionine sulphoxide reductase MsrA"/>
    <property type="match status" value="1"/>
</dbReference>
<protein>
    <recommendedName>
        <fullName evidence="5">Peptide methionine sulfoxide reductase MsrA</fullName>
        <shortName evidence="5">Protein-methionine-S-oxide reductase</shortName>
        <ecNumber evidence="5">1.8.4.11</ecNumber>
    </recommendedName>
    <alternativeName>
        <fullName evidence="5">Peptide-methionine (S)-S-oxide reductase</fullName>
        <shortName evidence="5">Peptide Met(O) reductase</shortName>
    </alternativeName>
</protein>
<evidence type="ECO:0000313" key="7">
    <source>
        <dbReference type="EMBL" id="MBS3849639.1"/>
    </source>
</evidence>
<dbReference type="PANTHER" id="PTHR42799:SF2">
    <property type="entry name" value="MITOCHONDRIAL PEPTIDE METHIONINE SULFOXIDE REDUCTASE"/>
    <property type="match status" value="1"/>
</dbReference>
<dbReference type="HAMAP" id="MF_01401">
    <property type="entry name" value="MsrA"/>
    <property type="match status" value="1"/>
</dbReference>
<dbReference type="InterPro" id="IPR002569">
    <property type="entry name" value="Met_Sox_Rdtase_MsrA_dom"/>
</dbReference>
<organism evidence="7 8">
    <name type="scientific">Devosia litorisediminis</name>
    <dbReference type="NCBI Taxonomy" id="2829817"/>
    <lineage>
        <taxon>Bacteria</taxon>
        <taxon>Pseudomonadati</taxon>
        <taxon>Pseudomonadota</taxon>
        <taxon>Alphaproteobacteria</taxon>
        <taxon>Hyphomicrobiales</taxon>
        <taxon>Devosiaceae</taxon>
        <taxon>Devosia</taxon>
    </lineage>
</organism>
<dbReference type="GO" id="GO:0008113">
    <property type="term" value="F:peptide-methionine (S)-S-oxide reductase activity"/>
    <property type="evidence" value="ECO:0007669"/>
    <property type="project" value="UniProtKB-UniRule"/>
</dbReference>
<accession>A0A942IEG2</accession>
<dbReference type="InterPro" id="IPR050162">
    <property type="entry name" value="MsrA_MetSO_reductase"/>
</dbReference>
<comment type="similarity">
    <text evidence="1 5">Belongs to the MsrA Met sulfoxide reductase family.</text>
</comment>
<dbReference type="PANTHER" id="PTHR42799">
    <property type="entry name" value="MITOCHONDRIAL PEPTIDE METHIONINE SULFOXIDE REDUCTASE"/>
    <property type="match status" value="1"/>
</dbReference>
<evidence type="ECO:0000259" key="6">
    <source>
        <dbReference type="Pfam" id="PF01625"/>
    </source>
</evidence>
<dbReference type="AlphaFoldDB" id="A0A942IEG2"/>
<evidence type="ECO:0000256" key="4">
    <source>
        <dbReference type="ARBA" id="ARBA00048782"/>
    </source>
</evidence>
<dbReference type="RefSeq" id="WP_212659283.1">
    <property type="nucleotide sequence ID" value="NZ_JAGXTP010000002.1"/>
</dbReference>
<name>A0A942IEG2_9HYPH</name>
<proteinExistence type="inferred from homology"/>
<dbReference type="FunFam" id="3.30.1060.10:FF:000001">
    <property type="entry name" value="Peptide methionine sulfoxide reductase MsrA"/>
    <property type="match status" value="1"/>
</dbReference>
<evidence type="ECO:0000313" key="8">
    <source>
        <dbReference type="Proteomes" id="UP000678281"/>
    </source>
</evidence>
<evidence type="ECO:0000256" key="2">
    <source>
        <dbReference type="ARBA" id="ARBA00023002"/>
    </source>
</evidence>
<dbReference type="InterPro" id="IPR036509">
    <property type="entry name" value="Met_Sox_Rdtase_MsrA_sf"/>
</dbReference>
<evidence type="ECO:0000256" key="1">
    <source>
        <dbReference type="ARBA" id="ARBA00005591"/>
    </source>
</evidence>
<dbReference type="EMBL" id="JAGXTP010000002">
    <property type="protein sequence ID" value="MBS3849639.1"/>
    <property type="molecule type" value="Genomic_DNA"/>
</dbReference>
<feature type="active site" evidence="5">
    <location>
        <position position="54"/>
    </location>
</feature>
<dbReference type="GO" id="GO:0034599">
    <property type="term" value="P:cellular response to oxidative stress"/>
    <property type="evidence" value="ECO:0007669"/>
    <property type="project" value="TreeGrafter"/>
</dbReference>
<dbReference type="Proteomes" id="UP000678281">
    <property type="component" value="Unassembled WGS sequence"/>
</dbReference>
<keyword evidence="2 5" id="KW-0560">Oxidoreductase</keyword>
<dbReference type="NCBIfam" id="TIGR00401">
    <property type="entry name" value="msrA"/>
    <property type="match status" value="1"/>
</dbReference>
<feature type="domain" description="Peptide methionine sulphoxide reductase MsrA" evidence="6">
    <location>
        <begin position="47"/>
        <end position="200"/>
    </location>
</feature>